<accession>A0A6J4KFT7</accession>
<dbReference type="SUPFAM" id="SSF52374">
    <property type="entry name" value="Nucleotidylyl transferase"/>
    <property type="match status" value="1"/>
</dbReference>
<organism evidence="1">
    <name type="scientific">uncultured Frankineae bacterium</name>
    <dbReference type="NCBI Taxonomy" id="437475"/>
    <lineage>
        <taxon>Bacteria</taxon>
        <taxon>Bacillati</taxon>
        <taxon>Actinomycetota</taxon>
        <taxon>Actinomycetes</taxon>
        <taxon>Frankiales</taxon>
        <taxon>environmental samples</taxon>
    </lineage>
</organism>
<evidence type="ECO:0000313" key="1">
    <source>
        <dbReference type="EMBL" id="CAA9303730.1"/>
    </source>
</evidence>
<dbReference type="EMBL" id="CADCUB010000001">
    <property type="protein sequence ID" value="CAA9303730.1"/>
    <property type="molecule type" value="Genomic_DNA"/>
</dbReference>
<proteinExistence type="predicted"/>
<sequence length="475" mass="53001">MDSSSDTLQADTLQKALRINLDPRWYGTIAEIGAGQEVARWLFRAGAAAGTVAKSMSAYDMEVSDAVYGKSDRYVSLGRLQAMLDREFDLDVERLTDSRGDSTCFFAFADTVVARSYRGGNECHGWMGVRFQAQPRDEPSQIVVHVRMLDDDAAQQQEALGVVGINLLHAAFFERQEPEQIVRSLLDRLSTGRIEIDLVSFSGIEFRRVDNRLMALELVRIGLSGVAMFGPDGQVLQPSEVLRKKAVLVERGSFRPPTVVNIDMLRCAREKFETDPAVAGKPVLALTELTMRNLSASGEVDRRDFLARADLLAACGTTVLISDYYEYSRLAAYLAGRTRERIGIVMGVPSLLDLFDEDNHTQLQGGILESFGRLFKNELRLFVYPMLDTATDRVVTVETMSVEPVLQPLFDYLRLRGSFVDLDNYRPEHLPILSRDVLRRIAAGDDSWCSMVPPAVAELIVARSFFGHRKAKADT</sequence>
<protein>
    <submittedName>
        <fullName evidence="1">Nicotinamide mononucleotide adenylyltransferase</fullName>
    </submittedName>
</protein>
<gene>
    <name evidence="1" type="ORF">AVDCRST_MAG07-1081</name>
</gene>
<dbReference type="GO" id="GO:0016779">
    <property type="term" value="F:nucleotidyltransferase activity"/>
    <property type="evidence" value="ECO:0007669"/>
    <property type="project" value="UniProtKB-KW"/>
</dbReference>
<keyword evidence="1" id="KW-0808">Transferase</keyword>
<dbReference type="AlphaFoldDB" id="A0A6J4KFT7"/>
<name>A0A6J4KFT7_9ACTN</name>
<reference evidence="1" key="1">
    <citation type="submission" date="2020-02" db="EMBL/GenBank/DDBJ databases">
        <authorList>
            <person name="Meier V. D."/>
        </authorList>
    </citation>
    <scope>NUCLEOTIDE SEQUENCE</scope>
    <source>
        <strain evidence="1">AVDCRST_MAG07</strain>
    </source>
</reference>
<keyword evidence="1" id="KW-0548">Nucleotidyltransferase</keyword>